<organism evidence="1 2">
    <name type="scientific">Cajanus cajan</name>
    <name type="common">Pigeon pea</name>
    <name type="synonym">Cajanus indicus</name>
    <dbReference type="NCBI Taxonomy" id="3821"/>
    <lineage>
        <taxon>Eukaryota</taxon>
        <taxon>Viridiplantae</taxon>
        <taxon>Streptophyta</taxon>
        <taxon>Embryophyta</taxon>
        <taxon>Tracheophyta</taxon>
        <taxon>Spermatophyta</taxon>
        <taxon>Magnoliopsida</taxon>
        <taxon>eudicotyledons</taxon>
        <taxon>Gunneridae</taxon>
        <taxon>Pentapetalae</taxon>
        <taxon>rosids</taxon>
        <taxon>fabids</taxon>
        <taxon>Fabales</taxon>
        <taxon>Fabaceae</taxon>
        <taxon>Papilionoideae</taxon>
        <taxon>50 kb inversion clade</taxon>
        <taxon>NPAAA clade</taxon>
        <taxon>indigoferoid/millettioid clade</taxon>
        <taxon>Phaseoleae</taxon>
        <taxon>Cajanus</taxon>
    </lineage>
</organism>
<dbReference type="EMBL" id="KQ483420">
    <property type="protein sequence ID" value="KYP52776.1"/>
    <property type="molecule type" value="Genomic_DNA"/>
</dbReference>
<evidence type="ECO:0000313" key="1">
    <source>
        <dbReference type="EMBL" id="KYP52776.1"/>
    </source>
</evidence>
<dbReference type="Gramene" id="C.cajan_25261.t">
    <property type="protein sequence ID" value="C.cajan_25261.t"/>
    <property type="gene ID" value="C.cajan_25261"/>
</dbReference>
<gene>
    <name evidence="1" type="ORF">KK1_025311</name>
</gene>
<keyword evidence="2" id="KW-1185">Reference proteome</keyword>
<accession>A0A151SDB1</accession>
<dbReference type="Proteomes" id="UP000075243">
    <property type="component" value="Unassembled WGS sequence"/>
</dbReference>
<proteinExistence type="predicted"/>
<dbReference type="AlphaFoldDB" id="A0A151SDB1"/>
<reference evidence="1" key="1">
    <citation type="journal article" date="2012" name="Nat. Biotechnol.">
        <title>Draft genome sequence of pigeonpea (Cajanus cajan), an orphan legume crop of resource-poor farmers.</title>
        <authorList>
            <person name="Varshney R.K."/>
            <person name="Chen W."/>
            <person name="Li Y."/>
            <person name="Bharti A.K."/>
            <person name="Saxena R.K."/>
            <person name="Schlueter J.A."/>
            <person name="Donoghue M.T."/>
            <person name="Azam S."/>
            <person name="Fan G."/>
            <person name="Whaley A.M."/>
            <person name="Farmer A.D."/>
            <person name="Sheridan J."/>
            <person name="Iwata A."/>
            <person name="Tuteja R."/>
            <person name="Penmetsa R.V."/>
            <person name="Wu W."/>
            <person name="Upadhyaya H.D."/>
            <person name="Yang S.P."/>
            <person name="Shah T."/>
            <person name="Saxena K.B."/>
            <person name="Michael T."/>
            <person name="McCombie W.R."/>
            <person name="Yang B."/>
            <person name="Zhang G."/>
            <person name="Yang H."/>
            <person name="Wang J."/>
            <person name="Spillane C."/>
            <person name="Cook D.R."/>
            <person name="May G.D."/>
            <person name="Xu X."/>
            <person name="Jackson S.A."/>
        </authorList>
    </citation>
    <scope>NUCLEOTIDE SEQUENCE [LARGE SCALE GENOMIC DNA]</scope>
</reference>
<protein>
    <submittedName>
        <fullName evidence="1">Uncharacterized protein</fullName>
    </submittedName>
</protein>
<sequence>MDIDYAIKKKESLSITIESDQDDITLYERQEQFNRLVCEHIMQMCDISAQLGRRKVVIELGESVFLATTRGKNKVVNVEKSQTNQKDNGHMKKNYLKFTLTLNNSFILKLERTFYVPNFSQNLISISRLIPFGYFFCFKDRYSLYYNNEFVGNV</sequence>
<evidence type="ECO:0000313" key="2">
    <source>
        <dbReference type="Proteomes" id="UP000075243"/>
    </source>
</evidence>
<name>A0A151SDB1_CAJCA</name>